<protein>
    <submittedName>
        <fullName evidence="5">Uncharacterized protein</fullName>
    </submittedName>
</protein>
<evidence type="ECO:0000256" key="4">
    <source>
        <dbReference type="ARBA" id="ARBA00023136"/>
    </source>
</evidence>
<dbReference type="InterPro" id="IPR034804">
    <property type="entry name" value="SQR/QFR_C/D"/>
</dbReference>
<organism evidence="5">
    <name type="scientific">marine metagenome</name>
    <dbReference type="NCBI Taxonomy" id="408172"/>
    <lineage>
        <taxon>unclassified sequences</taxon>
        <taxon>metagenomes</taxon>
        <taxon>ecological metagenomes</taxon>
    </lineage>
</organism>
<evidence type="ECO:0000256" key="2">
    <source>
        <dbReference type="ARBA" id="ARBA00022692"/>
    </source>
</evidence>
<reference evidence="5" key="1">
    <citation type="submission" date="2018-05" db="EMBL/GenBank/DDBJ databases">
        <authorList>
            <person name="Lanie J.A."/>
            <person name="Ng W.-L."/>
            <person name="Kazmierczak K.M."/>
            <person name="Andrzejewski T.M."/>
            <person name="Davidsen T.M."/>
            <person name="Wayne K.J."/>
            <person name="Tettelin H."/>
            <person name="Glass J.I."/>
            <person name="Rusch D."/>
            <person name="Podicherti R."/>
            <person name="Tsui H.-C.T."/>
            <person name="Winkler M.E."/>
        </authorList>
    </citation>
    <scope>NUCLEOTIDE SEQUENCE</scope>
</reference>
<dbReference type="AlphaFoldDB" id="A0A383AQN6"/>
<dbReference type="Gene3D" id="1.20.1300.10">
    <property type="entry name" value="Fumarate reductase/succinate dehydrogenase, transmembrane subunit"/>
    <property type="match status" value="1"/>
</dbReference>
<keyword evidence="3" id="KW-1133">Transmembrane helix</keyword>
<accession>A0A383AQN6</accession>
<proteinExistence type="predicted"/>
<dbReference type="Pfam" id="PF02300">
    <property type="entry name" value="Fumarate_red_C"/>
    <property type="match status" value="1"/>
</dbReference>
<dbReference type="GO" id="GO:0016020">
    <property type="term" value="C:membrane"/>
    <property type="evidence" value="ECO:0007669"/>
    <property type="project" value="InterPro"/>
</dbReference>
<gene>
    <name evidence="5" type="ORF">METZ01_LOCUS463080</name>
</gene>
<dbReference type="InterPro" id="IPR003510">
    <property type="entry name" value="Fumarate_red_C"/>
</dbReference>
<evidence type="ECO:0000256" key="1">
    <source>
        <dbReference type="ARBA" id="ARBA00022475"/>
    </source>
</evidence>
<keyword evidence="1" id="KW-1003">Cell membrane</keyword>
<feature type="non-terminal residue" evidence="5">
    <location>
        <position position="47"/>
    </location>
</feature>
<name>A0A383AQN6_9ZZZZ</name>
<evidence type="ECO:0000313" key="5">
    <source>
        <dbReference type="EMBL" id="SVE10226.1"/>
    </source>
</evidence>
<sequence length="47" mass="5189">MTSLFVAGYCLFLLVFISKAAESQQAYTELLVSLKSPVGILLHLIFL</sequence>
<evidence type="ECO:0000256" key="3">
    <source>
        <dbReference type="ARBA" id="ARBA00022989"/>
    </source>
</evidence>
<keyword evidence="2" id="KW-0812">Transmembrane</keyword>
<keyword evidence="4" id="KW-0472">Membrane</keyword>
<dbReference type="EMBL" id="UINC01194232">
    <property type="protein sequence ID" value="SVE10226.1"/>
    <property type="molecule type" value="Genomic_DNA"/>
</dbReference>